<evidence type="ECO:0000313" key="3">
    <source>
        <dbReference type="EMBL" id="KAA8894868.1"/>
    </source>
</evidence>
<sequence length="667" mass="74468">MQPQVQSRPHSLPAALEQHRRRLEESLANLNKALDNWRVYSFEYEAFREELQALPEGATREQMLEVGKDVEGTLVDEREICSLLGDKVGIKRTRDAVINAVSHRIEYVDENIKKVQKQIDEAEQKIAHIFIISEPDFKNEEGLSVMDIQEELDEEGNIMNAWVNGKDPDAAVRTLDPEALLKLGKAVGDLEKIKKEVETKQSEAKQSETAISMEVDTPQSTEASKSIQSVSKDVPAKSPSPMEIDSAPAQNAAFDSEEEDKEEEGGGYVRVTDDPEEPKPEDWVKEVPGESEEDMRLRQQMLQYNMSEIGAVVAELNLEEDGDYYGYEDYSDHDEDEEEYSEEEDEYGRSMQRVVSDSYRRQMEELEERLTGKPPGSKQAAAQAESAKPATGKKGVRFAEELDIAPTPPPAPKPAPAQLAQTQPDQIDFAPDENDALPFLEKLLERQEITNAGPTPVVPIPPAPVEKPKPKPKVSLFKREKMAPSPLRQMETSQASTTTTETVKETVKETLKETAGETAKEYTIKERVVPTSTLSESITERTPGAPTAPVMAPSLPAKKLSRFAAARAAAKSQPEPDPEPEEPKLMADTVIERTSTSRAKPPSEFDMDIHRQEVAMQYHKLRSKMIHQQGGFVETDEDRAIVPLDEDGEKVKISRFKAARLRGVGNQ</sequence>
<dbReference type="Pfam" id="PF13758">
    <property type="entry name" value="Prefoldin_3"/>
    <property type="match status" value="1"/>
</dbReference>
<feature type="compositionally biased region" description="Polar residues" evidence="1">
    <location>
        <begin position="217"/>
        <end position="231"/>
    </location>
</feature>
<evidence type="ECO:0000259" key="2">
    <source>
        <dbReference type="Pfam" id="PF12927"/>
    </source>
</evidence>
<feature type="region of interest" description="Disordered" evidence="1">
    <location>
        <begin position="197"/>
        <end position="292"/>
    </location>
</feature>
<feature type="compositionally biased region" description="Basic and acidic residues" evidence="1">
    <location>
        <begin position="197"/>
        <end position="206"/>
    </location>
</feature>
<protein>
    <submittedName>
        <fullName evidence="3">Prefoldin subunit-domain-containing protein</fullName>
    </submittedName>
</protein>
<feature type="compositionally biased region" description="Pro residues" evidence="1">
    <location>
        <begin position="406"/>
        <end position="415"/>
    </location>
</feature>
<dbReference type="Pfam" id="PF12927">
    <property type="entry name" value="DUF3835"/>
    <property type="match status" value="1"/>
</dbReference>
<dbReference type="EMBL" id="VXIS01000304">
    <property type="protein sequence ID" value="KAA8894868.1"/>
    <property type="molecule type" value="Genomic_DNA"/>
</dbReference>
<feature type="compositionally biased region" description="Acidic residues" evidence="1">
    <location>
        <begin position="329"/>
        <end position="346"/>
    </location>
</feature>
<feature type="compositionally biased region" description="Basic and acidic residues" evidence="1">
    <location>
        <begin position="358"/>
        <end position="371"/>
    </location>
</feature>
<feature type="compositionally biased region" description="Pro residues" evidence="1">
    <location>
        <begin position="456"/>
        <end position="465"/>
    </location>
</feature>
<feature type="domain" description="DUF3835" evidence="2">
    <location>
        <begin position="586"/>
        <end position="661"/>
    </location>
</feature>
<dbReference type="OrthoDB" id="21413at2759"/>
<keyword evidence="4" id="KW-1185">Reference proteome</keyword>
<evidence type="ECO:0000313" key="4">
    <source>
        <dbReference type="Proteomes" id="UP000326924"/>
    </source>
</evidence>
<feature type="region of interest" description="Disordered" evidence="1">
    <location>
        <begin position="323"/>
        <end position="504"/>
    </location>
</feature>
<dbReference type="SUPFAM" id="SSF46579">
    <property type="entry name" value="Prefoldin"/>
    <property type="match status" value="1"/>
</dbReference>
<accession>A0A5J5EJI2</accession>
<dbReference type="InterPro" id="IPR039553">
    <property type="entry name" value="Prefoldin-like"/>
</dbReference>
<dbReference type="GO" id="GO:0003682">
    <property type="term" value="F:chromatin binding"/>
    <property type="evidence" value="ECO:0007669"/>
    <property type="project" value="TreeGrafter"/>
</dbReference>
<dbReference type="InterPro" id="IPR024325">
    <property type="entry name" value="DUF3835"/>
</dbReference>
<feature type="compositionally biased region" description="Basic and acidic residues" evidence="1">
    <location>
        <begin position="271"/>
        <end position="288"/>
    </location>
</feature>
<feature type="compositionally biased region" description="Low complexity" evidence="1">
    <location>
        <begin position="377"/>
        <end position="390"/>
    </location>
</feature>
<dbReference type="Gene3D" id="1.10.287.370">
    <property type="match status" value="1"/>
</dbReference>
<reference evidence="3 4" key="1">
    <citation type="submission" date="2019-09" db="EMBL/GenBank/DDBJ databases">
        <title>Draft genome of the ectomycorrhizal ascomycete Sphaerosporella brunnea.</title>
        <authorList>
            <consortium name="DOE Joint Genome Institute"/>
            <person name="Benucci G.M."/>
            <person name="Marozzi G."/>
            <person name="Antonielli L."/>
            <person name="Sanchez S."/>
            <person name="Marco P."/>
            <person name="Wang X."/>
            <person name="Falini L.B."/>
            <person name="Barry K."/>
            <person name="Haridas S."/>
            <person name="Lipzen A."/>
            <person name="Labutti K."/>
            <person name="Grigoriev I.V."/>
            <person name="Murat C."/>
            <person name="Martin F."/>
            <person name="Albertini E."/>
            <person name="Donnini D."/>
            <person name="Bonito G."/>
        </authorList>
    </citation>
    <scope>NUCLEOTIDE SEQUENCE [LARGE SCALE GENOMIC DNA]</scope>
    <source>
        <strain evidence="3 4">Sb_GMNB300</strain>
    </source>
</reference>
<evidence type="ECO:0000256" key="1">
    <source>
        <dbReference type="SAM" id="MobiDB-lite"/>
    </source>
</evidence>
<organism evidence="3 4">
    <name type="scientific">Sphaerosporella brunnea</name>
    <dbReference type="NCBI Taxonomy" id="1250544"/>
    <lineage>
        <taxon>Eukaryota</taxon>
        <taxon>Fungi</taxon>
        <taxon>Dikarya</taxon>
        <taxon>Ascomycota</taxon>
        <taxon>Pezizomycotina</taxon>
        <taxon>Pezizomycetes</taxon>
        <taxon>Pezizales</taxon>
        <taxon>Pyronemataceae</taxon>
        <taxon>Sphaerosporella</taxon>
    </lineage>
</organism>
<gene>
    <name evidence="3" type="ORF">FN846DRAFT_912395</name>
</gene>
<proteinExistence type="predicted"/>
<dbReference type="GO" id="GO:0000122">
    <property type="term" value="P:negative regulation of transcription by RNA polymerase II"/>
    <property type="evidence" value="ECO:0007669"/>
    <property type="project" value="TreeGrafter"/>
</dbReference>
<dbReference type="PANTHER" id="PTHR15111:SF0">
    <property type="entry name" value="UNCONVENTIONAL PREFOLDIN RPB5 INTERACTOR 1"/>
    <property type="match status" value="1"/>
</dbReference>
<dbReference type="InterPro" id="IPR052255">
    <property type="entry name" value="RNA_pol_II_subunit5-mediator"/>
</dbReference>
<dbReference type="GO" id="GO:0019212">
    <property type="term" value="F:phosphatase inhibitor activity"/>
    <property type="evidence" value="ECO:0007669"/>
    <property type="project" value="TreeGrafter"/>
</dbReference>
<dbReference type="Proteomes" id="UP000326924">
    <property type="component" value="Unassembled WGS sequence"/>
</dbReference>
<dbReference type="AlphaFoldDB" id="A0A5J5EJI2"/>
<dbReference type="GO" id="GO:0003714">
    <property type="term" value="F:transcription corepressor activity"/>
    <property type="evidence" value="ECO:0007669"/>
    <property type="project" value="TreeGrafter"/>
</dbReference>
<feature type="compositionally biased region" description="Acidic residues" evidence="1">
    <location>
        <begin position="255"/>
        <end position="265"/>
    </location>
</feature>
<comment type="caution">
    <text evidence="3">The sequence shown here is derived from an EMBL/GenBank/DDBJ whole genome shotgun (WGS) entry which is preliminary data.</text>
</comment>
<dbReference type="InParanoid" id="A0A5J5EJI2"/>
<feature type="compositionally biased region" description="Low complexity" evidence="1">
    <location>
        <begin position="562"/>
        <end position="572"/>
    </location>
</feature>
<dbReference type="PANTHER" id="PTHR15111">
    <property type="entry name" value="RNA POLYMERASE II SUBUNIT 5-MEDIATING PROTEIN NNX3"/>
    <property type="match status" value="1"/>
</dbReference>
<dbReference type="InterPro" id="IPR009053">
    <property type="entry name" value="Prefoldin"/>
</dbReference>
<feature type="region of interest" description="Disordered" evidence="1">
    <location>
        <begin position="529"/>
        <end position="585"/>
    </location>
</feature>
<name>A0A5J5EJI2_9PEZI</name>